<dbReference type="AlphaFoldDB" id="A0A0C2DIF6"/>
<comment type="caution">
    <text evidence="2">The sequence shown here is derived from an EMBL/GenBank/DDBJ whole genome shotgun (WGS) entry which is preliminary data.</text>
</comment>
<evidence type="ECO:0000259" key="1">
    <source>
        <dbReference type="Pfam" id="PF14206"/>
    </source>
</evidence>
<evidence type="ECO:0000313" key="2">
    <source>
        <dbReference type="EMBL" id="KIG19452.1"/>
    </source>
</evidence>
<name>A0A0C2DIF6_9BACT</name>
<dbReference type="InterPro" id="IPR025983">
    <property type="entry name" value="Cys_rich_CPCC"/>
</dbReference>
<proteinExistence type="predicted"/>
<dbReference type="RefSeq" id="WP_052546112.1">
    <property type="nucleotide sequence ID" value="NZ_JMCC02000002.1"/>
</dbReference>
<organism evidence="2 3">
    <name type="scientific">Enhygromyxa salina</name>
    <dbReference type="NCBI Taxonomy" id="215803"/>
    <lineage>
        <taxon>Bacteria</taxon>
        <taxon>Pseudomonadati</taxon>
        <taxon>Myxococcota</taxon>
        <taxon>Polyangia</taxon>
        <taxon>Nannocystales</taxon>
        <taxon>Nannocystaceae</taxon>
        <taxon>Enhygromyxa</taxon>
    </lineage>
</organism>
<feature type="domain" description="Cysteine-rich CPCC" evidence="1">
    <location>
        <begin position="51"/>
        <end position="100"/>
    </location>
</feature>
<sequence>MARKRRPRGDASRDEAPRTAAERELLDEFTVRRAAVDDALAASNILHSKHLCPCCGLPTLDERGDYESCVICLWEDGTNEADPRRVSPPNYIALERARIDVAAHLRAFESARGARLLDAGVDPLVRSIKRFQERLRRGEATVDREDFAANLAQILAFCPHE</sequence>
<accession>A0A0C2DIF6</accession>
<dbReference type="EMBL" id="JMCC02000002">
    <property type="protein sequence ID" value="KIG19452.1"/>
    <property type="molecule type" value="Genomic_DNA"/>
</dbReference>
<dbReference type="Pfam" id="PF14206">
    <property type="entry name" value="Cys_rich_CPCC"/>
    <property type="match status" value="1"/>
</dbReference>
<dbReference type="Proteomes" id="UP000031599">
    <property type="component" value="Unassembled WGS sequence"/>
</dbReference>
<evidence type="ECO:0000313" key="3">
    <source>
        <dbReference type="Proteomes" id="UP000031599"/>
    </source>
</evidence>
<reference evidence="2 3" key="1">
    <citation type="submission" date="2014-12" db="EMBL/GenBank/DDBJ databases">
        <title>Genome assembly of Enhygromyxa salina DSM 15201.</title>
        <authorList>
            <person name="Sharma G."/>
            <person name="Subramanian S."/>
        </authorList>
    </citation>
    <scope>NUCLEOTIDE SEQUENCE [LARGE SCALE GENOMIC DNA]</scope>
    <source>
        <strain evidence="2 3">DSM 15201</strain>
    </source>
</reference>
<gene>
    <name evidence="2" type="ORF">DB30_02733</name>
</gene>
<protein>
    <recommendedName>
        <fullName evidence="1">Cysteine-rich CPCC domain-containing protein</fullName>
    </recommendedName>
</protein>